<comment type="caution">
    <text evidence="1">The sequence shown here is derived from an EMBL/GenBank/DDBJ whole genome shotgun (WGS) entry which is preliminary data.</text>
</comment>
<dbReference type="RefSeq" id="WP_226288760.1">
    <property type="nucleotide sequence ID" value="NZ_JAUJSQ010000014.1"/>
</dbReference>
<accession>A0ABT8PJF7</accession>
<reference evidence="1" key="1">
    <citation type="submission" date="2023-07" db="EMBL/GenBank/DDBJ databases">
        <title>A collection of bacterial strains from the Burkholderia cepacia Research Laboratory and Repository.</title>
        <authorList>
            <person name="Lipuma J."/>
            <person name="Spilker T."/>
            <person name="Caverly L."/>
        </authorList>
    </citation>
    <scope>NUCLEOTIDE SEQUENCE</scope>
    <source>
        <strain evidence="1">AU42020</strain>
    </source>
</reference>
<evidence type="ECO:0000313" key="2">
    <source>
        <dbReference type="Proteomes" id="UP001171606"/>
    </source>
</evidence>
<dbReference type="EMBL" id="JAUJSQ010000014">
    <property type="protein sequence ID" value="MDN7935198.1"/>
    <property type="molecule type" value="Genomic_DNA"/>
</dbReference>
<dbReference type="Proteomes" id="UP001171606">
    <property type="component" value="Unassembled WGS sequence"/>
</dbReference>
<name>A0ABT8PJF7_9BURK</name>
<gene>
    <name evidence="1" type="ORF">QZM52_28395</name>
</gene>
<sequence length="152" mass="16162">MIYPNIDKFNEVTGQALAKLYQNFPVTLSLGAFNMLEGGKDACYDSSSFTGAALTPQAEFVVATLDWLAEAGYIRYKDKYDIGFSDVVLTAAGLELLNAVPDALQGGKEPMGARLVAAMRAGTAHVLGTVANQVLSKGVELGLQHTLNHLPT</sequence>
<organism evidence="1 2">
    <name type="scientific">Burkholderia metallica</name>
    <dbReference type="NCBI Taxonomy" id="488729"/>
    <lineage>
        <taxon>Bacteria</taxon>
        <taxon>Pseudomonadati</taxon>
        <taxon>Pseudomonadota</taxon>
        <taxon>Betaproteobacteria</taxon>
        <taxon>Burkholderiales</taxon>
        <taxon>Burkholderiaceae</taxon>
        <taxon>Burkholderia</taxon>
        <taxon>Burkholderia cepacia complex</taxon>
    </lineage>
</organism>
<protein>
    <submittedName>
        <fullName evidence="1">Uncharacterized protein</fullName>
    </submittedName>
</protein>
<evidence type="ECO:0000313" key="1">
    <source>
        <dbReference type="EMBL" id="MDN7935198.1"/>
    </source>
</evidence>
<keyword evidence="2" id="KW-1185">Reference proteome</keyword>
<proteinExistence type="predicted"/>